<dbReference type="GO" id="GO:0009252">
    <property type="term" value="P:peptidoglycan biosynthetic process"/>
    <property type="evidence" value="ECO:0007669"/>
    <property type="project" value="UniProtKB-UniPathway"/>
</dbReference>
<feature type="compositionally biased region" description="Polar residues" evidence="11">
    <location>
        <begin position="703"/>
        <end position="721"/>
    </location>
</feature>
<evidence type="ECO:0000259" key="12">
    <source>
        <dbReference type="Pfam" id="PF00905"/>
    </source>
</evidence>
<feature type="domain" description="Penicillin-binding protein transpeptidase" evidence="12">
    <location>
        <begin position="352"/>
        <end position="686"/>
    </location>
</feature>
<proteinExistence type="inferred from homology"/>
<accession>A0A327YPE0</accession>
<comment type="similarity">
    <text evidence="3">Belongs to the transpeptidase family.</text>
</comment>
<evidence type="ECO:0000256" key="6">
    <source>
        <dbReference type="ARBA" id="ARBA00022960"/>
    </source>
</evidence>
<dbReference type="Pfam" id="PF00905">
    <property type="entry name" value="Transpeptidase"/>
    <property type="match status" value="1"/>
</dbReference>
<evidence type="ECO:0000256" key="11">
    <source>
        <dbReference type="SAM" id="MobiDB-lite"/>
    </source>
</evidence>
<evidence type="ECO:0000256" key="1">
    <source>
        <dbReference type="ARBA" id="ARBA00004167"/>
    </source>
</evidence>
<name>A0A327YPE0_9BACL</name>
<dbReference type="RefSeq" id="WP_111644241.1">
    <property type="nucleotide sequence ID" value="NZ_QLMH01000002.1"/>
</dbReference>
<keyword evidence="8" id="KW-1133">Transmembrane helix</keyword>
<evidence type="ECO:0000256" key="3">
    <source>
        <dbReference type="ARBA" id="ARBA00007171"/>
    </source>
</evidence>
<dbReference type="InterPro" id="IPR050515">
    <property type="entry name" value="Beta-lactam/transpept"/>
</dbReference>
<dbReference type="EMBL" id="QLMH01000002">
    <property type="protein sequence ID" value="RAK22402.1"/>
    <property type="molecule type" value="Genomic_DNA"/>
</dbReference>
<dbReference type="UniPathway" id="UPA00219"/>
<evidence type="ECO:0000256" key="2">
    <source>
        <dbReference type="ARBA" id="ARBA00004236"/>
    </source>
</evidence>
<dbReference type="InterPro" id="IPR012338">
    <property type="entry name" value="Beta-lactam/transpept-like"/>
</dbReference>
<evidence type="ECO:0000313" key="14">
    <source>
        <dbReference type="EMBL" id="RAK22402.1"/>
    </source>
</evidence>
<keyword evidence="4" id="KW-1003">Cell membrane</keyword>
<dbReference type="PANTHER" id="PTHR30627:SF2">
    <property type="entry name" value="PEPTIDOGLYCAN D,D-TRANSPEPTIDASE MRDA"/>
    <property type="match status" value="1"/>
</dbReference>
<dbReference type="Gene3D" id="3.40.710.10">
    <property type="entry name" value="DD-peptidase/beta-lactamase superfamily"/>
    <property type="match status" value="1"/>
</dbReference>
<gene>
    <name evidence="14" type="ORF">B0I26_102396</name>
</gene>
<feature type="domain" description="Penicillin-binding protein dimerisation" evidence="13">
    <location>
        <begin position="56"/>
        <end position="305"/>
    </location>
</feature>
<dbReference type="InterPro" id="IPR036138">
    <property type="entry name" value="PBP_dimer_sf"/>
</dbReference>
<evidence type="ECO:0000256" key="8">
    <source>
        <dbReference type="ARBA" id="ARBA00022989"/>
    </source>
</evidence>
<protein>
    <submittedName>
        <fullName evidence="14">Cell elongation-specific peptidoglycan D,D-transpeptidase</fullName>
    </submittedName>
</protein>
<feature type="region of interest" description="Disordered" evidence="11">
    <location>
        <begin position="697"/>
        <end position="721"/>
    </location>
</feature>
<evidence type="ECO:0000259" key="13">
    <source>
        <dbReference type="Pfam" id="PF03717"/>
    </source>
</evidence>
<dbReference type="GO" id="GO:0008658">
    <property type="term" value="F:penicillin binding"/>
    <property type="evidence" value="ECO:0007669"/>
    <property type="project" value="InterPro"/>
</dbReference>
<dbReference type="Pfam" id="PF03717">
    <property type="entry name" value="PBP_dimer"/>
    <property type="match status" value="1"/>
</dbReference>
<dbReference type="GO" id="GO:0008360">
    <property type="term" value="P:regulation of cell shape"/>
    <property type="evidence" value="ECO:0007669"/>
    <property type="project" value="UniProtKB-KW"/>
</dbReference>
<dbReference type="PANTHER" id="PTHR30627">
    <property type="entry name" value="PEPTIDOGLYCAN D,D-TRANSPEPTIDASE"/>
    <property type="match status" value="1"/>
</dbReference>
<dbReference type="GO" id="GO:0005886">
    <property type="term" value="C:plasma membrane"/>
    <property type="evidence" value="ECO:0007669"/>
    <property type="project" value="UniProtKB-SubCell"/>
</dbReference>
<dbReference type="GO" id="GO:0071972">
    <property type="term" value="F:peptidoglycan L,D-transpeptidase activity"/>
    <property type="evidence" value="ECO:0007669"/>
    <property type="project" value="TreeGrafter"/>
</dbReference>
<keyword evidence="10" id="KW-0961">Cell wall biogenesis/degradation</keyword>
<dbReference type="Gene3D" id="3.90.1310.10">
    <property type="entry name" value="Penicillin-binding protein 2a (Domain 2)"/>
    <property type="match status" value="1"/>
</dbReference>
<keyword evidence="9" id="KW-0472">Membrane</keyword>
<sequence>MKKKKKPQVPFRLNMLFFVVFLLFSALILRLGVVQIVYGEHYRKEVERTENVTVSTPVPRGKIYDRYHRVIVDNIPLNAITYTRSQTTKPEETLEIARKLAQYIEKPTDKITERDMKDYWILTRPKKAKAKIPKSEREKLQKKWKEEELSNKEIDKKLYELTLERITEEDLKEIKNEELEVLAIKRELDSGYALTPQIVKNQGVTNDEYAVVSEHLEELPGVSTTTDWERRYVYGNTFRSVLGSITSSEEGLPRERLDYFLARDYSRNDRVGKSYLEAQYEDVLHGQKAKVKNITDKAGNVIETKEIYKGQRGKDVVLTIDIELQQRVEKIIEEELRIAKQGGGRELLDRAFVVMMNPKTGEILSMAGKLYTRDENGKVVLRDYALGTMTSAYAMGSAVKGATVLTGMQTGVIQPGTVLRDEPLYIKGTPVKKSYETMGPINELTALQRSSNVYMFKIAMAIGGATYRPHGSLPIDPEAFTIMRRYFSQFGLGVKTGIDLPNEIIGWPGNSKLPGHLLDLAIGQFDMYTPLQMAQYVSTIANGGYRMKPQIVKEIREPNSDDKDGTQLGPVIRGFEPVVLNRVDMKTEYIKRVQEGFRRVMQTPRGTAGAYFAGKPYRPAGKTGTAEAFYDGPMRSKFMTPTLNLTLVGYAPYDDPEIAFSVVVPWAYQSERNRYPINNKIGAKILDAYFELKQQRMKEGPTEQLSAPTDSTLSTAEENEQ</sequence>
<dbReference type="Gene3D" id="1.10.10.1230">
    <property type="entry name" value="Penicillin-binding protein, N-terminal non-catalytic domain, head sub-domain"/>
    <property type="match status" value="1"/>
</dbReference>
<dbReference type="InterPro" id="IPR001460">
    <property type="entry name" value="PCN-bd_Tpept"/>
</dbReference>
<evidence type="ECO:0000256" key="7">
    <source>
        <dbReference type="ARBA" id="ARBA00022984"/>
    </source>
</evidence>
<dbReference type="SUPFAM" id="SSF56519">
    <property type="entry name" value="Penicillin binding protein dimerisation domain"/>
    <property type="match status" value="1"/>
</dbReference>
<comment type="caution">
    <text evidence="14">The sequence shown here is derived from an EMBL/GenBank/DDBJ whole genome shotgun (WGS) entry which is preliminary data.</text>
</comment>
<evidence type="ECO:0000313" key="15">
    <source>
        <dbReference type="Proteomes" id="UP000248555"/>
    </source>
</evidence>
<organism evidence="14 15">
    <name type="scientific">Paranoxybacillus vitaminiphilus</name>
    <dbReference type="NCBI Taxonomy" id="581036"/>
    <lineage>
        <taxon>Bacteria</taxon>
        <taxon>Bacillati</taxon>
        <taxon>Bacillota</taxon>
        <taxon>Bacilli</taxon>
        <taxon>Bacillales</taxon>
        <taxon>Anoxybacillaceae</taxon>
        <taxon>Paranoxybacillus</taxon>
    </lineage>
</organism>
<dbReference type="AlphaFoldDB" id="A0A327YPE0"/>
<evidence type="ECO:0000256" key="9">
    <source>
        <dbReference type="ARBA" id="ARBA00023136"/>
    </source>
</evidence>
<comment type="subcellular location">
    <subcellularLocation>
        <location evidence="2">Cell membrane</location>
    </subcellularLocation>
    <subcellularLocation>
        <location evidence="1">Membrane</location>
        <topology evidence="1">Single-pass membrane protein</topology>
    </subcellularLocation>
</comment>
<keyword evidence="15" id="KW-1185">Reference proteome</keyword>
<keyword evidence="5" id="KW-0812">Transmembrane</keyword>
<evidence type="ECO:0000256" key="10">
    <source>
        <dbReference type="ARBA" id="ARBA00023316"/>
    </source>
</evidence>
<reference evidence="14 15" key="1">
    <citation type="submission" date="2018-06" db="EMBL/GenBank/DDBJ databases">
        <title>Genomic Encyclopedia of Type Strains, Phase III (KMG-III): the genomes of soil and plant-associated and newly described type strains.</title>
        <authorList>
            <person name="Whitman W."/>
        </authorList>
    </citation>
    <scope>NUCLEOTIDE SEQUENCE [LARGE SCALE GENOMIC DNA]</scope>
    <source>
        <strain evidence="14 15">CGMCC 1.8979</strain>
    </source>
</reference>
<keyword evidence="7" id="KW-0573">Peptidoglycan synthesis</keyword>
<dbReference type="GO" id="GO:0071555">
    <property type="term" value="P:cell wall organization"/>
    <property type="evidence" value="ECO:0007669"/>
    <property type="project" value="UniProtKB-KW"/>
</dbReference>
<evidence type="ECO:0000256" key="5">
    <source>
        <dbReference type="ARBA" id="ARBA00022692"/>
    </source>
</evidence>
<dbReference type="InterPro" id="IPR005311">
    <property type="entry name" value="PBP_dimer"/>
</dbReference>
<dbReference type="SUPFAM" id="SSF56601">
    <property type="entry name" value="beta-lactamase/transpeptidase-like"/>
    <property type="match status" value="1"/>
</dbReference>
<keyword evidence="6" id="KW-0133">Cell shape</keyword>
<dbReference type="Proteomes" id="UP000248555">
    <property type="component" value="Unassembled WGS sequence"/>
</dbReference>
<dbReference type="OrthoDB" id="9770103at2"/>
<evidence type="ECO:0000256" key="4">
    <source>
        <dbReference type="ARBA" id="ARBA00022475"/>
    </source>
</evidence>